<evidence type="ECO:0000256" key="4">
    <source>
        <dbReference type="ARBA" id="ARBA00023136"/>
    </source>
</evidence>
<feature type="transmembrane region" description="Helical" evidence="6">
    <location>
        <begin position="140"/>
        <end position="157"/>
    </location>
</feature>
<evidence type="ECO:0000256" key="5">
    <source>
        <dbReference type="SAM" id="MobiDB-lite"/>
    </source>
</evidence>
<feature type="transmembrane region" description="Helical" evidence="6">
    <location>
        <begin position="273"/>
        <end position="293"/>
    </location>
</feature>
<evidence type="ECO:0000313" key="7">
    <source>
        <dbReference type="EMBL" id="KAJ8502247.1"/>
    </source>
</evidence>
<evidence type="ECO:0000256" key="3">
    <source>
        <dbReference type="ARBA" id="ARBA00022989"/>
    </source>
</evidence>
<accession>A0AAD7U673</accession>
<dbReference type="EMBL" id="JAPEVG010000001">
    <property type="protein sequence ID" value="KAJ8502247.1"/>
    <property type="molecule type" value="Genomic_DNA"/>
</dbReference>
<dbReference type="InterPro" id="IPR051076">
    <property type="entry name" value="Golgi_membrane_TVP38/TMEM64"/>
</dbReference>
<evidence type="ECO:0008006" key="9">
    <source>
        <dbReference type="Google" id="ProtNLM"/>
    </source>
</evidence>
<dbReference type="Proteomes" id="UP001215151">
    <property type="component" value="Unassembled WGS sequence"/>
</dbReference>
<proteinExistence type="predicted"/>
<evidence type="ECO:0000256" key="6">
    <source>
        <dbReference type="SAM" id="Phobius"/>
    </source>
</evidence>
<feature type="region of interest" description="Disordered" evidence="5">
    <location>
        <begin position="1"/>
        <end position="21"/>
    </location>
</feature>
<protein>
    <recommendedName>
        <fullName evidence="9">Golgi apparatus membrane protein TVP38</fullName>
    </recommendedName>
</protein>
<dbReference type="PANTHER" id="PTHR47549">
    <property type="entry name" value="GOLGI APPARATUS MEMBRANE PROTEIN TVP38-RELATED"/>
    <property type="match status" value="1"/>
</dbReference>
<keyword evidence="8" id="KW-1185">Reference proteome</keyword>
<name>A0AAD7U673_9APHY</name>
<reference evidence="7" key="1">
    <citation type="submission" date="2022-11" db="EMBL/GenBank/DDBJ databases">
        <title>Genome Sequence of Cubamyces cubensis.</title>
        <authorList>
            <person name="Buettner E."/>
        </authorList>
    </citation>
    <scope>NUCLEOTIDE SEQUENCE</scope>
    <source>
        <strain evidence="7">MPL-01</strain>
    </source>
</reference>
<dbReference type="AlphaFoldDB" id="A0AAD7U673"/>
<comment type="caution">
    <text evidence="7">The sequence shown here is derived from an EMBL/GenBank/DDBJ whole genome shotgun (WGS) entry which is preliminary data.</text>
</comment>
<organism evidence="7 8">
    <name type="scientific">Trametes cubensis</name>
    <dbReference type="NCBI Taxonomy" id="1111947"/>
    <lineage>
        <taxon>Eukaryota</taxon>
        <taxon>Fungi</taxon>
        <taxon>Dikarya</taxon>
        <taxon>Basidiomycota</taxon>
        <taxon>Agaricomycotina</taxon>
        <taxon>Agaricomycetes</taxon>
        <taxon>Polyporales</taxon>
        <taxon>Polyporaceae</taxon>
        <taxon>Trametes</taxon>
    </lineage>
</organism>
<sequence length="406" mass="44196">MAADISDTYTPHPPRLDGYAHDAPGEASVDARYLTRTPSPTPSEAELLSPTKKRRSCMLLALAKLKDPKELIRILITLAIIGAMSVFFVYQRKIALCLRPYTDWMVRTPGGWLIPIALLIVLSFPPLLGHEIVAVLCGDAWGIGIGFAIVAAGTLLGERAPESTDIRETACSDGSVSHAGGKMETKSLQYAFLAEAVRQGGLRIAVIVRLSGIPGHLTTTLFATCGMNILVFLSAAILSLSKQLVAVYIGAIYRSRPNLKKASLKAARLKAEIIILTILVAINLLTFLAMYYIRVQTEKVKETVIYRRRKARQAKLEMAAGVNPDLELGPDTKADDLHPTELETKTVDADDAALHVPNPQHPSVPPSQLLAYDARLSPSCDYQQQPIASGITQSEKHSLELPERAY</sequence>
<feature type="transmembrane region" description="Helical" evidence="6">
    <location>
        <begin position="71"/>
        <end position="90"/>
    </location>
</feature>
<evidence type="ECO:0000256" key="1">
    <source>
        <dbReference type="ARBA" id="ARBA00004127"/>
    </source>
</evidence>
<keyword evidence="3 6" id="KW-1133">Transmembrane helix</keyword>
<dbReference type="PANTHER" id="PTHR47549:SF2">
    <property type="entry name" value="GOLGI APPARATUS MEMBRANE PROTEIN TVP38"/>
    <property type="match status" value="1"/>
</dbReference>
<keyword evidence="4 6" id="KW-0472">Membrane</keyword>
<comment type="subcellular location">
    <subcellularLocation>
        <location evidence="1">Endomembrane system</location>
        <topology evidence="1">Multi-pass membrane protein</topology>
    </subcellularLocation>
</comment>
<dbReference type="GO" id="GO:0012505">
    <property type="term" value="C:endomembrane system"/>
    <property type="evidence" value="ECO:0007669"/>
    <property type="project" value="UniProtKB-SubCell"/>
</dbReference>
<evidence type="ECO:0000256" key="2">
    <source>
        <dbReference type="ARBA" id="ARBA00022692"/>
    </source>
</evidence>
<keyword evidence="2 6" id="KW-0812">Transmembrane</keyword>
<feature type="transmembrane region" description="Helical" evidence="6">
    <location>
        <begin position="111"/>
        <end position="128"/>
    </location>
</feature>
<feature type="transmembrane region" description="Helical" evidence="6">
    <location>
        <begin position="229"/>
        <end position="253"/>
    </location>
</feature>
<gene>
    <name evidence="7" type="ORF">ONZ51_g76</name>
</gene>
<evidence type="ECO:0000313" key="8">
    <source>
        <dbReference type="Proteomes" id="UP001215151"/>
    </source>
</evidence>